<dbReference type="Pfam" id="PF08530">
    <property type="entry name" value="PepX_C"/>
    <property type="match status" value="1"/>
</dbReference>
<dbReference type="InterPro" id="IPR029058">
    <property type="entry name" value="AB_hydrolase_fold"/>
</dbReference>
<feature type="domain" description="Xaa-Pro dipeptidyl-peptidase C-terminal" evidence="2">
    <location>
        <begin position="316"/>
        <end position="551"/>
    </location>
</feature>
<dbReference type="Proteomes" id="UP000703038">
    <property type="component" value="Unassembled WGS sequence"/>
</dbReference>
<comment type="caution">
    <text evidence="3">The sequence shown here is derived from an EMBL/GenBank/DDBJ whole genome shotgun (WGS) entry which is preliminary data.</text>
</comment>
<evidence type="ECO:0000259" key="2">
    <source>
        <dbReference type="SMART" id="SM00939"/>
    </source>
</evidence>
<name>A0ABS2KUE0_9NOCA</name>
<dbReference type="PANTHER" id="PTHR43056">
    <property type="entry name" value="PEPTIDASE S9 PROLYL OLIGOPEPTIDASE"/>
    <property type="match status" value="1"/>
</dbReference>
<reference evidence="3 4" key="1">
    <citation type="submission" date="2021-01" db="EMBL/GenBank/DDBJ databases">
        <title>Genomics of switchgrass bacterial isolates.</title>
        <authorList>
            <person name="Shade A."/>
        </authorList>
    </citation>
    <scope>NUCLEOTIDE SEQUENCE [LARGE SCALE GENOMIC DNA]</scope>
    <source>
        <strain evidence="3 4">PvP111</strain>
    </source>
</reference>
<dbReference type="InterPro" id="IPR013736">
    <property type="entry name" value="Xaa-Pro_dipept_C"/>
</dbReference>
<dbReference type="SUPFAM" id="SSF49785">
    <property type="entry name" value="Galactose-binding domain-like"/>
    <property type="match status" value="1"/>
</dbReference>
<accession>A0ABS2KUE0</accession>
<evidence type="ECO:0000313" key="4">
    <source>
        <dbReference type="Proteomes" id="UP000703038"/>
    </source>
</evidence>
<dbReference type="Gene3D" id="3.40.50.1820">
    <property type="entry name" value="alpha/beta hydrolase"/>
    <property type="match status" value="1"/>
</dbReference>
<dbReference type="NCBIfam" id="TIGR00976">
    <property type="entry name" value="CocE_NonD"/>
    <property type="match status" value="1"/>
</dbReference>
<dbReference type="Pfam" id="PF02129">
    <property type="entry name" value="Peptidase_S15"/>
    <property type="match status" value="1"/>
</dbReference>
<dbReference type="RefSeq" id="WP_204868544.1">
    <property type="nucleotide sequence ID" value="NZ_JAFBBK010000001.1"/>
</dbReference>
<evidence type="ECO:0000256" key="1">
    <source>
        <dbReference type="ARBA" id="ARBA00022801"/>
    </source>
</evidence>
<dbReference type="InterPro" id="IPR050585">
    <property type="entry name" value="Xaa-Pro_dipeptidyl-ppase/CocE"/>
</dbReference>
<dbReference type="SMART" id="SM00939">
    <property type="entry name" value="PepX_C"/>
    <property type="match status" value="1"/>
</dbReference>
<dbReference type="Gene3D" id="1.10.3020.10">
    <property type="entry name" value="alpha-amino acid ester hydrolase ( Helical cap domain)"/>
    <property type="match status" value="1"/>
</dbReference>
<keyword evidence="1 3" id="KW-0378">Hydrolase</keyword>
<dbReference type="GO" id="GO:0016787">
    <property type="term" value="F:hydrolase activity"/>
    <property type="evidence" value="ECO:0007669"/>
    <property type="project" value="UniProtKB-KW"/>
</dbReference>
<keyword evidence="4" id="KW-1185">Reference proteome</keyword>
<sequence>MFDISIEKNVPATMRDGVVLRADIYRPQGAGPCPVLLLRGPYGKDSGALIGHFDVLDFVGKGIIVVFQDTRGRFSSDGEFEPWTFEARDGYDTVEWAARLPGADGSVGMFGGSYLGNTQWMAAMEQPPSLKAVMPMTTFSDPHDGLFSRGGALELGLSLPWSLTQGLDTVKRKHQGRLDTLGAAMSALISEIDDVTHKGYWELPAGSHPAFVRHDVRELGFEHAVADPGWDTACMVSGHYDSVQVPSLNVGGWFDMFCQGTLDNFVGMTTAQKPSNLIMGPWAHTSWGPQIGDTNFGIASSTELLGYRGRFADIQAQWFKDQLRTDAPTGDEGGLPPVLIFVMGTNVWREEQEWPLARTTFTPLYLRGGGTLSFEAPTDVEPADSYVYDSADPVPTVGGAAQLSGEFRAGQLNQAPVEARDDVLCYTTEVLKHDVEVTGRVTATICFQSDGAGTDWVVRMCDVDEAGTSRNVVDGVRRTSALPEGPMECDVDLWSTSHVFRAGHRIRVHVTSSSFPRWDRNPDDVAQGPSSPARISTKAVLHEPGRESRVVIPLIPGAPDDLLTPGT</sequence>
<gene>
    <name evidence="3" type="ORF">JOE42_002236</name>
</gene>
<dbReference type="Gene3D" id="2.60.120.260">
    <property type="entry name" value="Galactose-binding domain-like"/>
    <property type="match status" value="1"/>
</dbReference>
<dbReference type="InterPro" id="IPR005674">
    <property type="entry name" value="CocE/Ser_esterase"/>
</dbReference>
<protein>
    <submittedName>
        <fullName evidence="3">CocE/NonD family hydrolase</fullName>
    </submittedName>
</protein>
<proteinExistence type="predicted"/>
<organism evidence="3 4">
    <name type="scientific">Rhodococcoides corynebacterioides</name>
    <dbReference type="NCBI Taxonomy" id="53972"/>
    <lineage>
        <taxon>Bacteria</taxon>
        <taxon>Bacillati</taxon>
        <taxon>Actinomycetota</taxon>
        <taxon>Actinomycetes</taxon>
        <taxon>Mycobacteriales</taxon>
        <taxon>Nocardiaceae</taxon>
        <taxon>Rhodococcoides</taxon>
    </lineage>
</organism>
<dbReference type="InterPro" id="IPR008979">
    <property type="entry name" value="Galactose-bd-like_sf"/>
</dbReference>
<dbReference type="SUPFAM" id="SSF53474">
    <property type="entry name" value="alpha/beta-Hydrolases"/>
    <property type="match status" value="1"/>
</dbReference>
<dbReference type="InterPro" id="IPR000383">
    <property type="entry name" value="Xaa-Pro-like_dom"/>
</dbReference>
<evidence type="ECO:0000313" key="3">
    <source>
        <dbReference type="EMBL" id="MBM7415503.1"/>
    </source>
</evidence>
<dbReference type="PANTHER" id="PTHR43056:SF10">
    <property type="entry name" value="COCE_NOND FAMILY, PUTATIVE (AFU_ORTHOLOGUE AFUA_7G00600)-RELATED"/>
    <property type="match status" value="1"/>
</dbReference>
<dbReference type="EMBL" id="JAFBBK010000001">
    <property type="protein sequence ID" value="MBM7415503.1"/>
    <property type="molecule type" value="Genomic_DNA"/>
</dbReference>